<organism evidence="1 2">
    <name type="scientific">Kiloniella litopenaei</name>
    <dbReference type="NCBI Taxonomy" id="1549748"/>
    <lineage>
        <taxon>Bacteria</taxon>
        <taxon>Pseudomonadati</taxon>
        <taxon>Pseudomonadota</taxon>
        <taxon>Alphaproteobacteria</taxon>
        <taxon>Rhodospirillales</taxon>
        <taxon>Kiloniellaceae</taxon>
        <taxon>Kiloniella</taxon>
    </lineage>
</organism>
<evidence type="ECO:0000313" key="2">
    <source>
        <dbReference type="Proteomes" id="UP000034491"/>
    </source>
</evidence>
<dbReference type="AlphaFoldDB" id="A0A0M2R5P7"/>
<proteinExistence type="predicted"/>
<dbReference type="Proteomes" id="UP000034491">
    <property type="component" value="Unassembled WGS sequence"/>
</dbReference>
<evidence type="ECO:0000313" key="1">
    <source>
        <dbReference type="EMBL" id="KKJ75315.1"/>
    </source>
</evidence>
<name>A0A0M2R5P7_9PROT</name>
<keyword evidence="2" id="KW-1185">Reference proteome</keyword>
<accession>A0A0M2R5P7</accession>
<protein>
    <submittedName>
        <fullName evidence="1">Uncharacterized protein</fullName>
    </submittedName>
</protein>
<reference evidence="1 2" key="1">
    <citation type="submission" date="2015-03" db="EMBL/GenBank/DDBJ databases">
        <title>Genome sequence of Kiloniella sp. P1-1, isolated from the gut microflora of Pacific white shrimp, Penaeus vannamei.</title>
        <authorList>
            <person name="Shao Z."/>
            <person name="Wang L."/>
            <person name="Li X."/>
        </authorList>
    </citation>
    <scope>NUCLEOTIDE SEQUENCE [LARGE SCALE GENOMIC DNA]</scope>
    <source>
        <strain evidence="1 2">P1-1</strain>
    </source>
</reference>
<gene>
    <name evidence="1" type="ORF">WH95_19000</name>
</gene>
<comment type="caution">
    <text evidence="1">The sequence shown here is derived from an EMBL/GenBank/DDBJ whole genome shotgun (WGS) entry which is preliminary data.</text>
</comment>
<sequence length="116" mass="12716">MKKRVIVSGMNFVLNTPSENTRVEFDIDAMSEPNTLLRVLEYFALIGATPSHVKADANADGTQRISVIAEGLSQQRAYILAGKINEIFTVNTASYVVKPVEARDDNPGQSDIRMCA</sequence>
<dbReference type="EMBL" id="LANI01000034">
    <property type="protein sequence ID" value="KKJ75315.1"/>
    <property type="molecule type" value="Genomic_DNA"/>
</dbReference>
<dbReference type="STRING" id="1549748.WH95_19000"/>